<keyword evidence="2" id="KW-0808">Transferase</keyword>
<dbReference type="RefSeq" id="WP_020426970.1">
    <property type="nucleotide sequence ID" value="NZ_AGBD01000271.1"/>
</dbReference>
<evidence type="ECO:0000313" key="3">
    <source>
        <dbReference type="Proteomes" id="UP000033163"/>
    </source>
</evidence>
<dbReference type="HOGENOM" id="CLU_013985_3_2_9"/>
<proteinExistence type="predicted"/>
<dbReference type="PROSITE" id="PS51186">
    <property type="entry name" value="GNAT"/>
    <property type="match status" value="1"/>
</dbReference>
<organism evidence="2 3">
    <name type="scientific">Paenibacillus riograndensis SBR5</name>
    <dbReference type="NCBI Taxonomy" id="1073571"/>
    <lineage>
        <taxon>Bacteria</taxon>
        <taxon>Bacillati</taxon>
        <taxon>Bacillota</taxon>
        <taxon>Bacilli</taxon>
        <taxon>Bacillales</taxon>
        <taxon>Paenibacillaceae</taxon>
        <taxon>Paenibacillus</taxon>
        <taxon>Paenibacillus sonchi group</taxon>
    </lineage>
</organism>
<evidence type="ECO:0000259" key="1">
    <source>
        <dbReference type="PROSITE" id="PS51186"/>
    </source>
</evidence>
<name>A0A0E3WJH0_9BACL</name>
<reference evidence="3" key="1">
    <citation type="submission" date="2015-03" db="EMBL/GenBank/DDBJ databases">
        <authorList>
            <person name="Wibberg D."/>
        </authorList>
    </citation>
    <scope>NUCLEOTIDE SEQUENCE [LARGE SCALE GENOMIC DNA]</scope>
</reference>
<dbReference type="Gene3D" id="3.40.630.30">
    <property type="match status" value="1"/>
</dbReference>
<evidence type="ECO:0000313" key="2">
    <source>
        <dbReference type="EMBL" id="CQR58773.1"/>
    </source>
</evidence>
<dbReference type="GO" id="GO:0016747">
    <property type="term" value="F:acyltransferase activity, transferring groups other than amino-acyl groups"/>
    <property type="evidence" value="ECO:0007669"/>
    <property type="project" value="InterPro"/>
</dbReference>
<sequence length="169" mass="19551">MLLQTEIVDLRKTTIKDLEFVMHAEGSEPNRRFIGQWSIEQHTAALEDSDILHLIIREKTGEPAGYVILTGLLDPNLSICIKRIVVQSKGRGYGKSTLALLMHWVFTQTPAHRLWLDVKDYNTRAHHVYVRAGFTAEGTLRDCIRTDDSFESLMIMSILRQEYIKRRRL</sequence>
<dbReference type="PANTHER" id="PTHR43415">
    <property type="entry name" value="SPERMIDINE N(1)-ACETYLTRANSFERASE"/>
    <property type="match status" value="1"/>
</dbReference>
<dbReference type="InterPro" id="IPR016181">
    <property type="entry name" value="Acyl_CoA_acyltransferase"/>
</dbReference>
<dbReference type="Proteomes" id="UP000033163">
    <property type="component" value="Chromosome I"/>
</dbReference>
<protein>
    <submittedName>
        <fullName evidence="2">N-acetyltransferase GCN5</fullName>
    </submittedName>
</protein>
<dbReference type="KEGG" id="pri:PRIO_6426"/>
<dbReference type="EMBL" id="LN831776">
    <property type="protein sequence ID" value="CQR58773.1"/>
    <property type="molecule type" value="Genomic_DNA"/>
</dbReference>
<accession>A0A0E3WJH0</accession>
<dbReference type="InterPro" id="IPR000182">
    <property type="entry name" value="GNAT_dom"/>
</dbReference>
<dbReference type="PANTHER" id="PTHR43415:SF3">
    <property type="entry name" value="GNAT-FAMILY ACETYLTRANSFERASE"/>
    <property type="match status" value="1"/>
</dbReference>
<gene>
    <name evidence="2" type="ORF">PRIO_6426</name>
</gene>
<dbReference type="AlphaFoldDB" id="A0A0E3WJH0"/>
<dbReference type="PATRIC" id="fig|1073571.4.peg.6867"/>
<dbReference type="Pfam" id="PF00583">
    <property type="entry name" value="Acetyltransf_1"/>
    <property type="match status" value="1"/>
</dbReference>
<dbReference type="SUPFAM" id="SSF55729">
    <property type="entry name" value="Acyl-CoA N-acyltransferases (Nat)"/>
    <property type="match status" value="1"/>
</dbReference>
<feature type="domain" description="N-acetyltransferase" evidence="1">
    <location>
        <begin position="8"/>
        <end position="159"/>
    </location>
</feature>